<dbReference type="FunCoup" id="A0A3Q3E2T0">
    <property type="interactions" value="259"/>
</dbReference>
<dbReference type="OrthoDB" id="195672at2759"/>
<feature type="domain" description="Pyrroline-5-carboxylate reductase catalytic N-terminal" evidence="5">
    <location>
        <begin position="76"/>
        <end position="163"/>
    </location>
</feature>
<keyword evidence="7" id="KW-1185">Reference proteome</keyword>
<dbReference type="Proteomes" id="UP000261660">
    <property type="component" value="Unplaced"/>
</dbReference>
<sequence length="333" mass="36266">MVDVTAGLGSFSFETGLTEEEKEFIHLRARAAGLTFCGCAHAVFLCKLAQSLRCMIRSRTANRGSLASKEDRDLCVGILGMGHLGKQLLKSLLEKHSIKPSNIKISSRRPESTVEFMPAGVECFFNNSRLAAEADILFLCCLPSDLPKVCADLRSNLSKHCLVYSFTSAVPVSRLAQLLGHDFILNPQYDFVTGDAAEVWRSCIHLKTVLTDPLLIRASCPLTGSGGISLGLNWVCAALYSLLNICTVARLGSSDALCLINKVLQEKGTHAVELNAQNFISASCASSLLSGEPFPWISLTDAQTKDTPLQCFLSRDKPMRQCISAVYKLLMQD</sequence>
<evidence type="ECO:0000313" key="6">
    <source>
        <dbReference type="Ensembl" id="ENSLBEP00000001640.1"/>
    </source>
</evidence>
<keyword evidence="2" id="KW-0560">Oxidoreductase</keyword>
<dbReference type="AlphaFoldDB" id="A0A3Q3E2T0"/>
<dbReference type="Ensembl" id="ENSLBET00000001751.1">
    <property type="protein sequence ID" value="ENSLBEP00000001640.1"/>
    <property type="gene ID" value="ENSLBEG00000001306.1"/>
</dbReference>
<evidence type="ECO:0000256" key="2">
    <source>
        <dbReference type="ARBA" id="ARBA00023002"/>
    </source>
</evidence>
<evidence type="ECO:0000259" key="5">
    <source>
        <dbReference type="Pfam" id="PF03807"/>
    </source>
</evidence>
<dbReference type="SUPFAM" id="SSF51735">
    <property type="entry name" value="NAD(P)-binding Rossmann-fold domains"/>
    <property type="match status" value="1"/>
</dbReference>
<dbReference type="FunFam" id="3.40.50.720:FF:000447">
    <property type="entry name" value="NADP dependent oxidoreductase domain containing 1"/>
    <property type="match status" value="1"/>
</dbReference>
<comment type="function">
    <text evidence="3">Probable oxidoreductase.</text>
</comment>
<evidence type="ECO:0000256" key="1">
    <source>
        <dbReference type="ARBA" id="ARBA00005525"/>
    </source>
</evidence>
<dbReference type="GO" id="GO:0055129">
    <property type="term" value="P:L-proline biosynthetic process"/>
    <property type="evidence" value="ECO:0007669"/>
    <property type="project" value="TreeGrafter"/>
</dbReference>
<dbReference type="PANTHER" id="PTHR11645">
    <property type="entry name" value="PYRROLINE-5-CARBOXYLATE REDUCTASE"/>
    <property type="match status" value="1"/>
</dbReference>
<dbReference type="STRING" id="56723.ENSLBEP00000001640"/>
<dbReference type="GO" id="GO:0004735">
    <property type="term" value="F:pyrroline-5-carboxylate reductase activity"/>
    <property type="evidence" value="ECO:0007669"/>
    <property type="project" value="TreeGrafter"/>
</dbReference>
<evidence type="ECO:0000256" key="3">
    <source>
        <dbReference type="ARBA" id="ARBA00054560"/>
    </source>
</evidence>
<dbReference type="InterPro" id="IPR028939">
    <property type="entry name" value="P5C_Rdtase_cat_N"/>
</dbReference>
<dbReference type="PANTHER" id="PTHR11645:SF58">
    <property type="entry name" value="NADP-DEPENDENT OXIDOREDUCTASE DOMAIN-CONTAINING PROTEIN 1"/>
    <property type="match status" value="1"/>
</dbReference>
<dbReference type="InParanoid" id="A0A3Q3E2T0"/>
<reference evidence="6" key="1">
    <citation type="submission" date="2025-08" db="UniProtKB">
        <authorList>
            <consortium name="Ensembl"/>
        </authorList>
    </citation>
    <scope>IDENTIFICATION</scope>
</reference>
<protein>
    <recommendedName>
        <fullName evidence="4">NADP-dependent oxidoreductase domain-containing protein 1</fullName>
    </recommendedName>
</protein>
<comment type="similarity">
    <text evidence="1">Belongs to the pyrroline-5-carboxylate reductase family.</text>
</comment>
<evidence type="ECO:0000256" key="4">
    <source>
        <dbReference type="ARBA" id="ARBA00072230"/>
    </source>
</evidence>
<evidence type="ECO:0000313" key="7">
    <source>
        <dbReference type="Proteomes" id="UP000261660"/>
    </source>
</evidence>
<organism evidence="6 7">
    <name type="scientific">Labrus bergylta</name>
    <name type="common">ballan wrasse</name>
    <dbReference type="NCBI Taxonomy" id="56723"/>
    <lineage>
        <taxon>Eukaryota</taxon>
        <taxon>Metazoa</taxon>
        <taxon>Chordata</taxon>
        <taxon>Craniata</taxon>
        <taxon>Vertebrata</taxon>
        <taxon>Euteleostomi</taxon>
        <taxon>Actinopterygii</taxon>
        <taxon>Neopterygii</taxon>
        <taxon>Teleostei</taxon>
        <taxon>Neoteleostei</taxon>
        <taxon>Acanthomorphata</taxon>
        <taxon>Eupercaria</taxon>
        <taxon>Labriformes</taxon>
        <taxon>Labridae</taxon>
        <taxon>Labrus</taxon>
    </lineage>
</organism>
<dbReference type="GeneTree" id="ENSGT00950000183044"/>
<accession>A0A3Q3E2T0</accession>
<proteinExistence type="inferred from homology"/>
<dbReference type="InterPro" id="IPR036291">
    <property type="entry name" value="NAD(P)-bd_dom_sf"/>
</dbReference>
<name>A0A3Q3E2T0_9LABR</name>
<dbReference type="Gene3D" id="3.40.50.720">
    <property type="entry name" value="NAD(P)-binding Rossmann-like Domain"/>
    <property type="match status" value="1"/>
</dbReference>
<dbReference type="Pfam" id="PF03807">
    <property type="entry name" value="F420_oxidored"/>
    <property type="match status" value="1"/>
</dbReference>
<reference evidence="6" key="2">
    <citation type="submission" date="2025-09" db="UniProtKB">
        <authorList>
            <consortium name="Ensembl"/>
        </authorList>
    </citation>
    <scope>IDENTIFICATION</scope>
</reference>